<feature type="domain" description="Intracellular proteinase inhibitor BsuPI" evidence="2">
    <location>
        <begin position="62"/>
        <end position="137"/>
    </location>
</feature>
<dbReference type="Gene3D" id="2.60.40.2360">
    <property type="entry name" value="Intracellular proteinase inhibitor BsuPI"/>
    <property type="match status" value="1"/>
</dbReference>
<dbReference type="Pfam" id="PF12690">
    <property type="entry name" value="BsuPI"/>
    <property type="match status" value="1"/>
</dbReference>
<dbReference type="PROSITE" id="PS51257">
    <property type="entry name" value="PROKAR_LIPOPROTEIN"/>
    <property type="match status" value="1"/>
</dbReference>
<evidence type="ECO:0000313" key="4">
    <source>
        <dbReference type="Proteomes" id="UP001500866"/>
    </source>
</evidence>
<proteinExistence type="predicted"/>
<name>A0ABN1FI82_9BACI</name>
<dbReference type="Proteomes" id="UP001500866">
    <property type="component" value="Unassembled WGS sequence"/>
</dbReference>
<dbReference type="InterPro" id="IPR020481">
    <property type="entry name" value="Intracell_prot_inh_BsuPI"/>
</dbReference>
<feature type="region of interest" description="Disordered" evidence="1">
    <location>
        <begin position="22"/>
        <end position="45"/>
    </location>
</feature>
<evidence type="ECO:0000313" key="3">
    <source>
        <dbReference type="EMBL" id="GAA0591337.1"/>
    </source>
</evidence>
<comment type="caution">
    <text evidence="3">The sequence shown here is derived from an EMBL/GenBank/DDBJ whole genome shotgun (WGS) entry which is preliminary data.</text>
</comment>
<sequence>MLRISLLLILIIGLISCSQQGEKPKVDEQTDPNSEQSSGSSGGIVAGSLETSLQIKDDHALFRVKNQTEQVKELHLKSEDAFEYIIRNGGGEVVFEQSQNKGETVVLKQAEELKYKIPLPGDLQDGTYELTAILHGNPELEEVTSFSVGE</sequence>
<keyword evidence="4" id="KW-1185">Reference proteome</keyword>
<evidence type="ECO:0000256" key="1">
    <source>
        <dbReference type="SAM" id="MobiDB-lite"/>
    </source>
</evidence>
<accession>A0ABN1FI82</accession>
<dbReference type="InterPro" id="IPR038144">
    <property type="entry name" value="IPI"/>
</dbReference>
<reference evidence="3 4" key="1">
    <citation type="journal article" date="2019" name="Int. J. Syst. Evol. Microbiol.">
        <title>The Global Catalogue of Microorganisms (GCM) 10K type strain sequencing project: providing services to taxonomists for standard genome sequencing and annotation.</title>
        <authorList>
            <consortium name="The Broad Institute Genomics Platform"/>
            <consortium name="The Broad Institute Genome Sequencing Center for Infectious Disease"/>
            <person name="Wu L."/>
            <person name="Ma J."/>
        </authorList>
    </citation>
    <scope>NUCLEOTIDE SEQUENCE [LARGE SCALE GENOMIC DNA]</scope>
    <source>
        <strain evidence="3 4">JCM 15395</strain>
    </source>
</reference>
<evidence type="ECO:0000259" key="2">
    <source>
        <dbReference type="Pfam" id="PF12690"/>
    </source>
</evidence>
<gene>
    <name evidence="3" type="ORF">GCM10009001_04250</name>
</gene>
<dbReference type="EMBL" id="BAAADS010000001">
    <property type="protein sequence ID" value="GAA0591337.1"/>
    <property type="molecule type" value="Genomic_DNA"/>
</dbReference>
<dbReference type="RefSeq" id="WP_343809849.1">
    <property type="nucleotide sequence ID" value="NZ_BAAADS010000001.1"/>
</dbReference>
<protein>
    <recommendedName>
        <fullName evidence="2">Intracellular proteinase inhibitor BsuPI domain-containing protein</fullName>
    </recommendedName>
</protein>
<organism evidence="3 4">
    <name type="scientific">Virgibacillus siamensis</name>
    <dbReference type="NCBI Taxonomy" id="480071"/>
    <lineage>
        <taxon>Bacteria</taxon>
        <taxon>Bacillati</taxon>
        <taxon>Bacillota</taxon>
        <taxon>Bacilli</taxon>
        <taxon>Bacillales</taxon>
        <taxon>Bacillaceae</taxon>
        <taxon>Virgibacillus</taxon>
    </lineage>
</organism>